<reference evidence="1 2" key="1">
    <citation type="journal article" date="2015" name="Genome Announc.">
        <title>Genome Assemblies of Three Soil-Associated Devosia species: D. insulae, D. limi, and D. soli.</title>
        <authorList>
            <person name="Hassan Y.I."/>
            <person name="Lepp D."/>
            <person name="Zhou T."/>
        </authorList>
    </citation>
    <scope>NUCLEOTIDE SEQUENCE [LARGE SCALE GENOMIC DNA]</scope>
    <source>
        <strain evidence="1 2">DS-56</strain>
    </source>
</reference>
<dbReference type="RefSeq" id="WP_069910427.1">
    <property type="nucleotide sequence ID" value="NZ_LAJE02000215.1"/>
</dbReference>
<gene>
    <name evidence="1" type="ORF">VW23_021740</name>
</gene>
<dbReference type="AlphaFoldDB" id="A0A1E5XPA5"/>
<dbReference type="OrthoDB" id="9891607at2"/>
<evidence type="ECO:0000313" key="1">
    <source>
        <dbReference type="EMBL" id="OEO30344.1"/>
    </source>
</evidence>
<sequence>MTSYLIERGSYPIAAETIRTALGLKTTALDLLITAGITSICSMSVRPVTREVWDVTVDDDPATFGVPLSISAPRKTAADRRLVRRVEYVADDLAVAKARERVERWCRNQHEVALALLAEGEGQGAEELAEVA</sequence>
<dbReference type="Proteomes" id="UP000095463">
    <property type="component" value="Unassembled WGS sequence"/>
</dbReference>
<comment type="caution">
    <text evidence="1">The sequence shown here is derived from an EMBL/GenBank/DDBJ whole genome shotgun (WGS) entry which is preliminary data.</text>
</comment>
<dbReference type="EMBL" id="LAJE02000215">
    <property type="protein sequence ID" value="OEO30344.1"/>
    <property type="molecule type" value="Genomic_DNA"/>
</dbReference>
<name>A0A1E5XPA5_9HYPH</name>
<keyword evidence="2" id="KW-1185">Reference proteome</keyword>
<organism evidence="1 2">
    <name type="scientific">Devosia insulae DS-56</name>
    <dbReference type="NCBI Taxonomy" id="1116389"/>
    <lineage>
        <taxon>Bacteria</taxon>
        <taxon>Pseudomonadati</taxon>
        <taxon>Pseudomonadota</taxon>
        <taxon>Alphaproteobacteria</taxon>
        <taxon>Hyphomicrobiales</taxon>
        <taxon>Devosiaceae</taxon>
        <taxon>Devosia</taxon>
    </lineage>
</organism>
<accession>A0A1E5XPA5</accession>
<evidence type="ECO:0000313" key="2">
    <source>
        <dbReference type="Proteomes" id="UP000095463"/>
    </source>
</evidence>
<proteinExistence type="predicted"/>
<protein>
    <submittedName>
        <fullName evidence="1">Uncharacterized protein</fullName>
    </submittedName>
</protein>